<evidence type="ECO:0000259" key="1">
    <source>
        <dbReference type="PROSITE" id="PS51163"/>
    </source>
</evidence>
<dbReference type="InterPro" id="IPR006070">
    <property type="entry name" value="Sua5-like_dom"/>
</dbReference>
<dbReference type="SUPFAM" id="SSF55821">
    <property type="entry name" value="YrdC/RibB"/>
    <property type="match status" value="1"/>
</dbReference>
<name>A0A379ERJ0_9PAST</name>
<dbReference type="PROSITE" id="PS51163">
    <property type="entry name" value="YRDC"/>
    <property type="match status" value="1"/>
</dbReference>
<dbReference type="EMBL" id="UGTV01000001">
    <property type="protein sequence ID" value="SUC03258.1"/>
    <property type="molecule type" value="Genomic_DNA"/>
</dbReference>
<dbReference type="PANTHER" id="PTHR42828:SF3">
    <property type="entry name" value="THREONYLCARBAMOYL-AMP SYNTHASE"/>
    <property type="match status" value="1"/>
</dbReference>
<dbReference type="RefSeq" id="WP_115322246.1">
    <property type="nucleotide sequence ID" value="NZ_UGTV01000001.1"/>
</dbReference>
<dbReference type="PANTHER" id="PTHR42828">
    <property type="entry name" value="DHBP SYNTHASE RIBB-LIKE ALPHA/BETA DOMAIN-CONTAINING PROTEIN"/>
    <property type="match status" value="1"/>
</dbReference>
<feature type="domain" description="YrdC-like" evidence="1">
    <location>
        <begin position="18"/>
        <end position="205"/>
    </location>
</feature>
<accession>A0A379ERJ0</accession>
<organism evidence="2 3">
    <name type="scientific">Pasteurella canis</name>
    <dbReference type="NCBI Taxonomy" id="753"/>
    <lineage>
        <taxon>Bacteria</taxon>
        <taxon>Pseudomonadati</taxon>
        <taxon>Pseudomonadota</taxon>
        <taxon>Gammaproteobacteria</taxon>
        <taxon>Pasteurellales</taxon>
        <taxon>Pasteurellaceae</taxon>
        <taxon>Pasteurella</taxon>
    </lineage>
</organism>
<dbReference type="AlphaFoldDB" id="A0A379ERJ0"/>
<protein>
    <submittedName>
        <fullName evidence="2">Sua5/YciO/YrdC/YwlC family protein</fullName>
    </submittedName>
</protein>
<evidence type="ECO:0000313" key="3">
    <source>
        <dbReference type="Proteomes" id="UP000254704"/>
    </source>
</evidence>
<dbReference type="NCBIfam" id="TIGR00057">
    <property type="entry name" value="L-threonylcarbamoyladenylate synthase"/>
    <property type="match status" value="1"/>
</dbReference>
<dbReference type="Pfam" id="PF01300">
    <property type="entry name" value="Sua5_yciO_yrdC"/>
    <property type="match status" value="1"/>
</dbReference>
<proteinExistence type="predicted"/>
<dbReference type="GO" id="GO:0003725">
    <property type="term" value="F:double-stranded RNA binding"/>
    <property type="evidence" value="ECO:0007669"/>
    <property type="project" value="InterPro"/>
</dbReference>
<dbReference type="InterPro" id="IPR017945">
    <property type="entry name" value="DHBP_synth_RibB-like_a/b_dom"/>
</dbReference>
<sequence length="211" mass="23682">MKWTRSVNFLYHPENPQARLINQAVSILRDGGVIVYPTDSGYALGCMIGNKHAMDRIVNIRQLPEGHNFTLVCSDLSELSTYSLVNNTAYRLIKNNTPGRYTFILTATKELPRRLMTSKRKTIGIRVPDNQIALDLLKALGEPILSCSLMLPGEEYITQSDPEEIRERLEHQVDLIIHGGYLGQEPTTVVDLTEDTPVIMREGSGTITPFI</sequence>
<dbReference type="InterPro" id="IPR052532">
    <property type="entry name" value="SUA5_domain"/>
</dbReference>
<reference evidence="2 3" key="1">
    <citation type="submission" date="2018-06" db="EMBL/GenBank/DDBJ databases">
        <authorList>
            <consortium name="Pathogen Informatics"/>
            <person name="Doyle S."/>
        </authorList>
    </citation>
    <scope>NUCLEOTIDE SEQUENCE [LARGE SCALE GENOMIC DNA]</scope>
    <source>
        <strain evidence="2 3">NCTC11621</strain>
    </source>
</reference>
<evidence type="ECO:0000313" key="2">
    <source>
        <dbReference type="EMBL" id="SUC03258.1"/>
    </source>
</evidence>
<dbReference type="Proteomes" id="UP000254704">
    <property type="component" value="Unassembled WGS sequence"/>
</dbReference>
<dbReference type="Gene3D" id="3.90.870.10">
    <property type="entry name" value="DHBP synthase"/>
    <property type="match status" value="1"/>
</dbReference>
<gene>
    <name evidence="2" type="primary">yciO_2</name>
    <name evidence="2" type="ORF">NCTC11621_00006</name>
</gene>